<organism evidence="1 2">
    <name type="scientific">Datura stramonium</name>
    <name type="common">Jimsonweed</name>
    <name type="synonym">Common thornapple</name>
    <dbReference type="NCBI Taxonomy" id="4076"/>
    <lineage>
        <taxon>Eukaryota</taxon>
        <taxon>Viridiplantae</taxon>
        <taxon>Streptophyta</taxon>
        <taxon>Embryophyta</taxon>
        <taxon>Tracheophyta</taxon>
        <taxon>Spermatophyta</taxon>
        <taxon>Magnoliopsida</taxon>
        <taxon>eudicotyledons</taxon>
        <taxon>Gunneridae</taxon>
        <taxon>Pentapetalae</taxon>
        <taxon>asterids</taxon>
        <taxon>lamiids</taxon>
        <taxon>Solanales</taxon>
        <taxon>Solanaceae</taxon>
        <taxon>Solanoideae</taxon>
        <taxon>Datureae</taxon>
        <taxon>Datura</taxon>
    </lineage>
</organism>
<reference evidence="1 2" key="1">
    <citation type="journal article" date="2021" name="BMC Genomics">
        <title>Datura genome reveals duplications of psychoactive alkaloid biosynthetic genes and high mutation rate following tissue culture.</title>
        <authorList>
            <person name="Rajewski A."/>
            <person name="Carter-House D."/>
            <person name="Stajich J."/>
            <person name="Litt A."/>
        </authorList>
    </citation>
    <scope>NUCLEOTIDE SEQUENCE [LARGE SCALE GENOMIC DNA]</scope>
    <source>
        <strain evidence="1">AR-01</strain>
    </source>
</reference>
<comment type="caution">
    <text evidence="1">The sequence shown here is derived from an EMBL/GenBank/DDBJ whole genome shotgun (WGS) entry which is preliminary data.</text>
</comment>
<evidence type="ECO:0000313" key="1">
    <source>
        <dbReference type="EMBL" id="MCD9560030.1"/>
    </source>
</evidence>
<gene>
    <name evidence="1" type="ORF">HAX54_018457</name>
</gene>
<protein>
    <submittedName>
        <fullName evidence="1">Uncharacterized protein</fullName>
    </submittedName>
</protein>
<proteinExistence type="predicted"/>
<dbReference type="Proteomes" id="UP000823775">
    <property type="component" value="Unassembled WGS sequence"/>
</dbReference>
<name>A0ABS8UPR3_DATST</name>
<keyword evidence="2" id="KW-1185">Reference proteome</keyword>
<feature type="non-terminal residue" evidence="1">
    <location>
        <position position="1"/>
    </location>
</feature>
<dbReference type="EMBL" id="JACEIK010002253">
    <property type="protein sequence ID" value="MCD9560030.1"/>
    <property type="molecule type" value="Genomic_DNA"/>
</dbReference>
<accession>A0ABS8UPR3</accession>
<sequence>LARWAWHHAAIAPCRASGHAGMLAPRAPHRATVPAHRAAGHVGVPVHCFGLVLALFIPSSSRLIQKPQIHPNPSLLALKASDHVR</sequence>
<evidence type="ECO:0000313" key="2">
    <source>
        <dbReference type="Proteomes" id="UP000823775"/>
    </source>
</evidence>